<protein>
    <submittedName>
        <fullName evidence="3">Transcriptional regulator</fullName>
    </submittedName>
</protein>
<dbReference type="PANTHER" id="PTHR30514:SF10">
    <property type="entry name" value="MURR_RPIR FAMILY TRANSCRIPTIONAL REGULATOR"/>
    <property type="match status" value="1"/>
</dbReference>
<sequence length="292" mass="33004">MLLEQLKNEANFTNHEKDVARFILKHVEQACDMTSEQLAHASYTSKATIVRLSKKLGLSGYQEFRLKLVAEVNQNNRINQILANEPITDKSSYTDIIQTLPILYDKSITNTKLSLNRKDMNRINNFLKDVDCINIYGTGISYMLAQSAAFKFATLGIDCSAYESINAHSLAAKKEKKTISFLISFTGANRTVTQIAKYLQEATDNYVVGIMGPHCDKMKQWCDELIEIPNKDSLLSLDIISSFTAANYILDIFFSMILSKNYQDHVKSSIDMLKYGSLLLNENYGISTDEKN</sequence>
<dbReference type="PROSITE" id="PS51071">
    <property type="entry name" value="HTH_RPIR"/>
    <property type="match status" value="1"/>
</dbReference>
<feature type="domain" description="HTH rpiR-type" evidence="1">
    <location>
        <begin position="1"/>
        <end position="75"/>
    </location>
</feature>
<dbReference type="SUPFAM" id="SSF46689">
    <property type="entry name" value="Homeodomain-like"/>
    <property type="match status" value="1"/>
</dbReference>
<dbReference type="PROSITE" id="PS51464">
    <property type="entry name" value="SIS"/>
    <property type="match status" value="1"/>
</dbReference>
<evidence type="ECO:0000313" key="3">
    <source>
        <dbReference type="EMBL" id="GGP08593.1"/>
    </source>
</evidence>
<dbReference type="Gene3D" id="3.40.50.10490">
    <property type="entry name" value="Glucose-6-phosphate isomerase like protein, domain 1"/>
    <property type="match status" value="1"/>
</dbReference>
<dbReference type="PANTHER" id="PTHR30514">
    <property type="entry name" value="GLUCOKINASE"/>
    <property type="match status" value="1"/>
</dbReference>
<dbReference type="InterPro" id="IPR047640">
    <property type="entry name" value="RpiR-like"/>
</dbReference>
<dbReference type="InterPro" id="IPR009057">
    <property type="entry name" value="Homeodomain-like_sf"/>
</dbReference>
<organism evidence="3 4">
    <name type="scientific">Oceanobacillus neutriphilus</name>
    <dbReference type="NCBI Taxonomy" id="531815"/>
    <lineage>
        <taxon>Bacteria</taxon>
        <taxon>Bacillati</taxon>
        <taxon>Bacillota</taxon>
        <taxon>Bacilli</taxon>
        <taxon>Bacillales</taxon>
        <taxon>Bacillaceae</taxon>
        <taxon>Oceanobacillus</taxon>
    </lineage>
</organism>
<evidence type="ECO:0000313" key="4">
    <source>
        <dbReference type="Proteomes" id="UP000641206"/>
    </source>
</evidence>
<dbReference type="InterPro" id="IPR046348">
    <property type="entry name" value="SIS_dom_sf"/>
</dbReference>
<reference evidence="4" key="1">
    <citation type="journal article" date="2019" name="Int. J. Syst. Evol. Microbiol.">
        <title>The Global Catalogue of Microorganisms (GCM) 10K type strain sequencing project: providing services to taxonomists for standard genome sequencing and annotation.</title>
        <authorList>
            <consortium name="The Broad Institute Genomics Platform"/>
            <consortium name="The Broad Institute Genome Sequencing Center for Infectious Disease"/>
            <person name="Wu L."/>
            <person name="Ma J."/>
        </authorList>
    </citation>
    <scope>NUCLEOTIDE SEQUENCE [LARGE SCALE GENOMIC DNA]</scope>
    <source>
        <strain evidence="4">CGMCC 1.7693</strain>
    </source>
</reference>
<dbReference type="SUPFAM" id="SSF53697">
    <property type="entry name" value="SIS domain"/>
    <property type="match status" value="1"/>
</dbReference>
<evidence type="ECO:0000259" key="2">
    <source>
        <dbReference type="PROSITE" id="PS51464"/>
    </source>
</evidence>
<dbReference type="Gene3D" id="1.10.10.10">
    <property type="entry name" value="Winged helix-like DNA-binding domain superfamily/Winged helix DNA-binding domain"/>
    <property type="match status" value="1"/>
</dbReference>
<dbReference type="RefSeq" id="WP_188733335.1">
    <property type="nucleotide sequence ID" value="NZ_BMLW01000002.1"/>
</dbReference>
<dbReference type="InterPro" id="IPR000281">
    <property type="entry name" value="HTH_RpiR"/>
</dbReference>
<evidence type="ECO:0000259" key="1">
    <source>
        <dbReference type="PROSITE" id="PS51071"/>
    </source>
</evidence>
<dbReference type="EMBL" id="BMLW01000002">
    <property type="protein sequence ID" value="GGP08593.1"/>
    <property type="molecule type" value="Genomic_DNA"/>
</dbReference>
<name>A0ABQ2NQC2_9BACI</name>
<comment type="caution">
    <text evidence="3">The sequence shown here is derived from an EMBL/GenBank/DDBJ whole genome shotgun (WGS) entry which is preliminary data.</text>
</comment>
<dbReference type="Proteomes" id="UP000641206">
    <property type="component" value="Unassembled WGS sequence"/>
</dbReference>
<accession>A0ABQ2NQC2</accession>
<dbReference type="InterPro" id="IPR001347">
    <property type="entry name" value="SIS_dom"/>
</dbReference>
<keyword evidence="4" id="KW-1185">Reference proteome</keyword>
<gene>
    <name evidence="3" type="ORF">GCM10011346_09250</name>
</gene>
<dbReference type="InterPro" id="IPR036388">
    <property type="entry name" value="WH-like_DNA-bd_sf"/>
</dbReference>
<dbReference type="Pfam" id="PF01380">
    <property type="entry name" value="SIS"/>
    <property type="match status" value="1"/>
</dbReference>
<dbReference type="Pfam" id="PF01418">
    <property type="entry name" value="HTH_6"/>
    <property type="match status" value="1"/>
</dbReference>
<proteinExistence type="predicted"/>
<feature type="domain" description="SIS" evidence="2">
    <location>
        <begin position="123"/>
        <end position="263"/>
    </location>
</feature>